<dbReference type="EMBL" id="QJKJ01007852">
    <property type="protein sequence ID" value="RDX81688.1"/>
    <property type="molecule type" value="Genomic_DNA"/>
</dbReference>
<dbReference type="AlphaFoldDB" id="A0A371FTP7"/>
<evidence type="ECO:0000313" key="4">
    <source>
        <dbReference type="Proteomes" id="UP000257109"/>
    </source>
</evidence>
<feature type="domain" description="Retroviral polymerase SH3-like" evidence="2">
    <location>
        <begin position="21"/>
        <end position="78"/>
    </location>
</feature>
<protein>
    <submittedName>
        <fullName evidence="3">Uncharacterized protein</fullName>
    </submittedName>
</protein>
<dbReference type="InterPro" id="IPR057670">
    <property type="entry name" value="SH3_retrovirus"/>
</dbReference>
<dbReference type="Pfam" id="PF25597">
    <property type="entry name" value="SH3_retrovirus"/>
    <property type="match status" value="1"/>
</dbReference>
<dbReference type="OrthoDB" id="1749397at2759"/>
<evidence type="ECO:0000313" key="3">
    <source>
        <dbReference type="EMBL" id="RDX81688.1"/>
    </source>
</evidence>
<keyword evidence="4" id="KW-1185">Reference proteome</keyword>
<evidence type="ECO:0000259" key="1">
    <source>
        <dbReference type="Pfam" id="PF07727"/>
    </source>
</evidence>
<reference evidence="3" key="1">
    <citation type="submission" date="2018-05" db="EMBL/GenBank/DDBJ databases">
        <title>Draft genome of Mucuna pruriens seed.</title>
        <authorList>
            <person name="Nnadi N.E."/>
            <person name="Vos R."/>
            <person name="Hasami M.H."/>
            <person name="Devisetty U.K."/>
            <person name="Aguiy J.C."/>
        </authorList>
    </citation>
    <scope>NUCLEOTIDE SEQUENCE [LARGE SCALE GENOMIC DNA]</scope>
    <source>
        <strain evidence="3">JCA_2017</strain>
    </source>
</reference>
<proteinExistence type="predicted"/>
<feature type="non-terminal residue" evidence="3">
    <location>
        <position position="1"/>
    </location>
</feature>
<comment type="caution">
    <text evidence="3">The sequence shown here is derived from an EMBL/GenBank/DDBJ whole genome shotgun (WGS) entry which is preliminary data.</text>
</comment>
<evidence type="ECO:0000259" key="2">
    <source>
        <dbReference type="Pfam" id="PF25597"/>
    </source>
</evidence>
<accession>A0A371FTP7</accession>
<dbReference type="Pfam" id="PF07727">
    <property type="entry name" value="RVT_2"/>
    <property type="match status" value="1"/>
</dbReference>
<organism evidence="3 4">
    <name type="scientific">Mucuna pruriens</name>
    <name type="common">Velvet bean</name>
    <name type="synonym">Dolichos pruriens</name>
    <dbReference type="NCBI Taxonomy" id="157652"/>
    <lineage>
        <taxon>Eukaryota</taxon>
        <taxon>Viridiplantae</taxon>
        <taxon>Streptophyta</taxon>
        <taxon>Embryophyta</taxon>
        <taxon>Tracheophyta</taxon>
        <taxon>Spermatophyta</taxon>
        <taxon>Magnoliopsida</taxon>
        <taxon>eudicotyledons</taxon>
        <taxon>Gunneridae</taxon>
        <taxon>Pentapetalae</taxon>
        <taxon>rosids</taxon>
        <taxon>fabids</taxon>
        <taxon>Fabales</taxon>
        <taxon>Fabaceae</taxon>
        <taxon>Papilionoideae</taxon>
        <taxon>50 kb inversion clade</taxon>
        <taxon>NPAAA clade</taxon>
        <taxon>indigoferoid/millettioid clade</taxon>
        <taxon>Phaseoleae</taxon>
        <taxon>Mucuna</taxon>
    </lineage>
</organism>
<gene>
    <name evidence="3" type="ORF">CR513_37604</name>
</gene>
<name>A0A371FTP7_MUCPR</name>
<dbReference type="InterPro" id="IPR013103">
    <property type="entry name" value="RVT_2"/>
</dbReference>
<feature type="domain" description="Reverse transcriptase Ty1/copia-type" evidence="1">
    <location>
        <begin position="199"/>
        <end position="265"/>
    </location>
</feature>
<dbReference type="Proteomes" id="UP000257109">
    <property type="component" value="Unassembled WGS sequence"/>
</dbReference>
<sequence>MLSFFPSSPLMLSLPSRVFGCVAFVHSYNPHRGKLDPRAIKCVFIGYPSNKKSFKCYHPLRRWFFVSMDVTFNEKQSYFVCPLLQGKSVIESLPFPTQDVQVQVQEVTKPTLVLEQVQMSKSDVIQLSKPEVSIPNNSIEDVTNHMLIALKKAKRSCVKYPISQFVCTDHLSVQHQRFIVAIDAIKTPTLCKSDGTLELYKARFIAKGYTQTYGINYEETFALVAKMDMVRVFISLVAHFGWNLQQFDVKNVFLHGDLEEEVYMEILP</sequence>
<dbReference type="STRING" id="157652.A0A371FTP7"/>